<protein>
    <submittedName>
        <fullName evidence="5">Bifunctional deaminase-reductase domain protein</fullName>
    </submittedName>
</protein>
<comment type="pathway">
    <text evidence="1">Cofactor biosynthesis; riboflavin biosynthesis.</text>
</comment>
<reference evidence="5 6" key="1">
    <citation type="submission" date="2014-08" db="EMBL/GenBank/DDBJ databases">
        <authorList>
            <person name="Chen Y.-H."/>
        </authorList>
    </citation>
    <scope>NUCLEOTIDE SEQUENCE [LARGE SCALE GENOMIC DNA]</scope>
</reference>
<evidence type="ECO:0000313" key="5">
    <source>
        <dbReference type="EMBL" id="CDZ38173.1"/>
    </source>
</evidence>
<dbReference type="InterPro" id="IPR050765">
    <property type="entry name" value="Riboflavin_Biosynth_HTPR"/>
</dbReference>
<evidence type="ECO:0000256" key="1">
    <source>
        <dbReference type="ARBA" id="ARBA00005104"/>
    </source>
</evidence>
<proteinExistence type="predicted"/>
<dbReference type="AlphaFoldDB" id="A0A0T7FT96"/>
<keyword evidence="3" id="KW-0560">Oxidoreductase</keyword>
<dbReference type="Proteomes" id="UP000046176">
    <property type="component" value="Unassembled WGS sequence"/>
</dbReference>
<dbReference type="PANTHER" id="PTHR38011">
    <property type="entry name" value="DIHYDROFOLATE REDUCTASE FAMILY PROTEIN (AFU_ORTHOLOGUE AFUA_8G06820)"/>
    <property type="match status" value="1"/>
</dbReference>
<dbReference type="InterPro" id="IPR024072">
    <property type="entry name" value="DHFR-like_dom_sf"/>
</dbReference>
<evidence type="ECO:0000256" key="3">
    <source>
        <dbReference type="ARBA" id="ARBA00023002"/>
    </source>
</evidence>
<dbReference type="PANTHER" id="PTHR38011:SF7">
    <property type="entry name" value="2,5-DIAMINO-6-RIBOSYLAMINO-4(3H)-PYRIMIDINONE 5'-PHOSPHATE REDUCTASE"/>
    <property type="match status" value="1"/>
</dbReference>
<dbReference type="OrthoDB" id="2313602at2"/>
<dbReference type="GO" id="GO:0008703">
    <property type="term" value="F:5-amino-6-(5-phosphoribosylamino)uracil reductase activity"/>
    <property type="evidence" value="ECO:0007669"/>
    <property type="project" value="InterPro"/>
</dbReference>
<gene>
    <name evidence="5" type="ORF">NGAL_HAMBI1145_42410</name>
</gene>
<dbReference type="Gene3D" id="3.40.430.10">
    <property type="entry name" value="Dihydrofolate Reductase, subunit A"/>
    <property type="match status" value="1"/>
</dbReference>
<dbReference type="EMBL" id="CCRH01000012">
    <property type="protein sequence ID" value="CDZ38173.1"/>
    <property type="molecule type" value="Genomic_DNA"/>
</dbReference>
<evidence type="ECO:0000313" key="6">
    <source>
        <dbReference type="Proteomes" id="UP000046176"/>
    </source>
</evidence>
<organism evidence="5 6">
    <name type="scientific">Neorhizobium galegae bv. officinalis</name>
    <dbReference type="NCBI Taxonomy" id="323656"/>
    <lineage>
        <taxon>Bacteria</taxon>
        <taxon>Pseudomonadati</taxon>
        <taxon>Pseudomonadota</taxon>
        <taxon>Alphaproteobacteria</taxon>
        <taxon>Hyphomicrobiales</taxon>
        <taxon>Rhizobiaceae</taxon>
        <taxon>Rhizobium/Agrobacterium group</taxon>
        <taxon>Neorhizobium</taxon>
    </lineage>
</organism>
<sequence length="275" mass="29436">MRSVRMTEELWQHLLSLREGSLRPVALSADVDGSGLSLYRPIAIRGEPLVLAQVGQSLDGRVATPTGDAQDVSGCDGIAHLHRCRALVDAVIVGVGTVVADNPSLSVRAVSGRSPVRVVVDCNGRMPERAKMLHDGGTPVLVLQADDVPRRNVRHTIIRLPRQADGGLAPRDILEALAERGLTTVLVEGGATTISRFVDAQMVDRLHISVAPIIIGSGPAGIRLSPIDRLTEARRPEVQVYNIGTDIVFDCNFRIEAQQATVSADCEDVLMADLA</sequence>
<feature type="domain" description="Bacterial bifunctional deaminase-reductase C-terminal" evidence="4">
    <location>
        <begin position="48"/>
        <end position="248"/>
    </location>
</feature>
<name>A0A0T7FT96_NEOGA</name>
<dbReference type="SUPFAM" id="SSF53597">
    <property type="entry name" value="Dihydrofolate reductase-like"/>
    <property type="match status" value="1"/>
</dbReference>
<dbReference type="Pfam" id="PF01872">
    <property type="entry name" value="RibD_C"/>
    <property type="match status" value="1"/>
</dbReference>
<dbReference type="RefSeq" id="WP_046668219.1">
    <property type="nucleotide sequence ID" value="NZ_CCRH01000012.1"/>
</dbReference>
<evidence type="ECO:0000259" key="4">
    <source>
        <dbReference type="Pfam" id="PF01872"/>
    </source>
</evidence>
<evidence type="ECO:0000256" key="2">
    <source>
        <dbReference type="ARBA" id="ARBA00022857"/>
    </source>
</evidence>
<accession>A0A0T7FT96</accession>
<dbReference type="InterPro" id="IPR002734">
    <property type="entry name" value="RibDG_C"/>
</dbReference>
<keyword evidence="2" id="KW-0521">NADP</keyword>
<dbReference type="GO" id="GO:0009231">
    <property type="term" value="P:riboflavin biosynthetic process"/>
    <property type="evidence" value="ECO:0007669"/>
    <property type="project" value="InterPro"/>
</dbReference>